<name>A0ABN8JBI6_9HYPH</name>
<organism evidence="1 2">
    <name type="scientific">Mesorhizobium escarrei</name>
    <dbReference type="NCBI Taxonomy" id="666018"/>
    <lineage>
        <taxon>Bacteria</taxon>
        <taxon>Pseudomonadati</taxon>
        <taxon>Pseudomonadota</taxon>
        <taxon>Alphaproteobacteria</taxon>
        <taxon>Hyphomicrobiales</taxon>
        <taxon>Phyllobacteriaceae</taxon>
        <taxon>Mesorhizobium</taxon>
    </lineage>
</organism>
<dbReference type="EMBL" id="CAKXZT010000013">
    <property type="protein sequence ID" value="CAH2395474.1"/>
    <property type="molecule type" value="Genomic_DNA"/>
</dbReference>
<evidence type="ECO:0000313" key="1">
    <source>
        <dbReference type="EMBL" id="CAH2395474.1"/>
    </source>
</evidence>
<reference evidence="1 2" key="1">
    <citation type="submission" date="2022-03" db="EMBL/GenBank/DDBJ databases">
        <authorList>
            <person name="Brunel B."/>
        </authorList>
    </citation>
    <scope>NUCLEOTIDE SEQUENCE [LARGE SCALE GENOMIC DNA]</scope>
    <source>
        <strain evidence="1">STM5069sample</strain>
    </source>
</reference>
<gene>
    <name evidence="1" type="ORF">MES5069_110032</name>
</gene>
<proteinExistence type="predicted"/>
<evidence type="ECO:0000313" key="2">
    <source>
        <dbReference type="Proteomes" id="UP001153050"/>
    </source>
</evidence>
<comment type="caution">
    <text evidence="1">The sequence shown here is derived from an EMBL/GenBank/DDBJ whole genome shotgun (WGS) entry which is preliminary data.</text>
</comment>
<dbReference type="Proteomes" id="UP001153050">
    <property type="component" value="Unassembled WGS sequence"/>
</dbReference>
<accession>A0ABN8JBI6</accession>
<protein>
    <submittedName>
        <fullName evidence="1">Uncharacterized protein</fullName>
    </submittedName>
</protein>
<keyword evidence="2" id="KW-1185">Reference proteome</keyword>
<sequence length="37" mass="4000">MLCKGRAVQGMALTVRTARESLQTLIAVTTLVKGLIR</sequence>